<evidence type="ECO:0000256" key="2">
    <source>
        <dbReference type="ARBA" id="ARBA00022723"/>
    </source>
</evidence>
<dbReference type="PATRIC" id="fig|37636.3.peg.2377"/>
<reference evidence="6 7" key="1">
    <citation type="submission" date="2015-09" db="EMBL/GenBank/DDBJ databases">
        <title>Draft genome sequence of Thermus scotoductus strain K1 isolated from a geothermal spring in Nagorno-Karabakh, Armenia.</title>
        <authorList>
            <person name="Saghatelyan A."/>
            <person name="Poghosyan L."/>
            <person name="Panosyan H."/>
            <person name="Birkeland N.-K."/>
        </authorList>
    </citation>
    <scope>NUCLEOTIDE SEQUENCE [LARGE SCALE GENOMIC DNA]</scope>
    <source>
        <strain evidence="6 7">K1</strain>
    </source>
</reference>
<dbReference type="Gene3D" id="1.10.760.10">
    <property type="entry name" value="Cytochrome c-like domain"/>
    <property type="match status" value="1"/>
</dbReference>
<accession>A0A0N0ZRE9</accession>
<evidence type="ECO:0000259" key="5">
    <source>
        <dbReference type="PROSITE" id="PS51007"/>
    </source>
</evidence>
<dbReference type="GO" id="GO:0009055">
    <property type="term" value="F:electron transfer activity"/>
    <property type="evidence" value="ECO:0007669"/>
    <property type="project" value="InterPro"/>
</dbReference>
<keyword evidence="1 4" id="KW-0349">Heme</keyword>
<dbReference type="GO" id="GO:0020037">
    <property type="term" value="F:heme binding"/>
    <property type="evidence" value="ECO:0007669"/>
    <property type="project" value="InterPro"/>
</dbReference>
<dbReference type="SUPFAM" id="SSF46626">
    <property type="entry name" value="Cytochrome c"/>
    <property type="match status" value="1"/>
</dbReference>
<comment type="caution">
    <text evidence="6">The sequence shown here is derived from an EMBL/GenBank/DDBJ whole genome shotgun (WGS) entry which is preliminary data.</text>
</comment>
<gene>
    <name evidence="6" type="ORF">AN926_03250</name>
</gene>
<proteinExistence type="predicted"/>
<name>A0A0N0ZRE9_THESC</name>
<dbReference type="GO" id="GO:0046872">
    <property type="term" value="F:metal ion binding"/>
    <property type="evidence" value="ECO:0007669"/>
    <property type="project" value="UniProtKB-KW"/>
</dbReference>
<evidence type="ECO:0000256" key="4">
    <source>
        <dbReference type="PROSITE-ProRule" id="PRU00433"/>
    </source>
</evidence>
<dbReference type="InterPro" id="IPR036909">
    <property type="entry name" value="Cyt_c-like_dom_sf"/>
</dbReference>
<keyword evidence="2 4" id="KW-0479">Metal-binding</keyword>
<keyword evidence="3 4" id="KW-0408">Iron</keyword>
<evidence type="ECO:0000256" key="1">
    <source>
        <dbReference type="ARBA" id="ARBA00022617"/>
    </source>
</evidence>
<dbReference type="Pfam" id="PF13442">
    <property type="entry name" value="Cytochrome_CBB3"/>
    <property type="match status" value="1"/>
</dbReference>
<evidence type="ECO:0000256" key="3">
    <source>
        <dbReference type="ARBA" id="ARBA00023004"/>
    </source>
</evidence>
<dbReference type="PROSITE" id="PS51007">
    <property type="entry name" value="CYTC"/>
    <property type="match status" value="1"/>
</dbReference>
<sequence length="77" mass="8162">MALAQAPAPLSPAEKEEAAKIYFDRCAGCHGVLRKGATGPALDPKKMAEKGVEYLKAVIFGGLPGGMPDLTYMRLLE</sequence>
<evidence type="ECO:0000313" key="7">
    <source>
        <dbReference type="Proteomes" id="UP000053099"/>
    </source>
</evidence>
<feature type="domain" description="Cytochrome c" evidence="5">
    <location>
        <begin position="13"/>
        <end position="77"/>
    </location>
</feature>
<evidence type="ECO:0000313" key="6">
    <source>
        <dbReference type="EMBL" id="KPD32442.1"/>
    </source>
</evidence>
<dbReference type="EMBL" id="LJJR01000007">
    <property type="protein sequence ID" value="KPD32442.1"/>
    <property type="molecule type" value="Genomic_DNA"/>
</dbReference>
<organism evidence="6 7">
    <name type="scientific">Thermus scotoductus</name>
    <dbReference type="NCBI Taxonomy" id="37636"/>
    <lineage>
        <taxon>Bacteria</taxon>
        <taxon>Thermotogati</taxon>
        <taxon>Deinococcota</taxon>
        <taxon>Deinococci</taxon>
        <taxon>Thermales</taxon>
        <taxon>Thermaceae</taxon>
        <taxon>Thermus</taxon>
    </lineage>
</organism>
<dbReference type="InterPro" id="IPR009056">
    <property type="entry name" value="Cyt_c-like_dom"/>
</dbReference>
<dbReference type="AlphaFoldDB" id="A0A0N0ZRE9"/>
<dbReference type="Proteomes" id="UP000053099">
    <property type="component" value="Unassembled WGS sequence"/>
</dbReference>
<protein>
    <recommendedName>
        <fullName evidence="5">Cytochrome c domain-containing protein</fullName>
    </recommendedName>
</protein>